<dbReference type="RefSeq" id="WP_165789978.1">
    <property type="nucleotide sequence ID" value="NZ_CP145893.1"/>
</dbReference>
<accession>A0ABD8B2N5</accession>
<dbReference type="Proteomes" id="UP001364764">
    <property type="component" value="Plasmid pY5S7-1"/>
</dbReference>
<evidence type="ECO:0000313" key="2">
    <source>
        <dbReference type="Proteomes" id="UP001364764"/>
    </source>
</evidence>
<proteinExistence type="predicted"/>
<protein>
    <submittedName>
        <fullName evidence="1">Uncharacterized protein</fullName>
    </submittedName>
</protein>
<organism evidence="1 2">
    <name type="scientific">Paenibacillus amylolyticus</name>
    <dbReference type="NCBI Taxonomy" id="1451"/>
    <lineage>
        <taxon>Bacteria</taxon>
        <taxon>Bacillati</taxon>
        <taxon>Bacillota</taxon>
        <taxon>Bacilli</taxon>
        <taxon>Bacillales</taxon>
        <taxon>Paenibacillaceae</taxon>
        <taxon>Paenibacillus</taxon>
    </lineage>
</organism>
<evidence type="ECO:0000313" key="1">
    <source>
        <dbReference type="EMBL" id="WWP24014.1"/>
    </source>
</evidence>
<gene>
    <name evidence="1" type="ORF">V6668_30610</name>
</gene>
<geneLocation type="plasmid" evidence="1 2">
    <name>pY5S7-1</name>
</geneLocation>
<dbReference type="GeneID" id="93479921"/>
<sequence length="49" mass="5666">MTLFKQSKKVDVTPDKVVVRRPKTTIEKNMGLEKILKANDNVLNILKNR</sequence>
<dbReference type="AlphaFoldDB" id="A0ABD8B2N5"/>
<reference evidence="1 2" key="1">
    <citation type="submission" date="2024-02" db="EMBL/GenBank/DDBJ databases">
        <title>Complete sequences of two Paenibacillus sp. strains and one Lysinibacillus strain isolated from the environment on STAA medium highlight biotechnological potential.</title>
        <authorList>
            <person name="Attere S.A."/>
            <person name="Piche L.C."/>
            <person name="Intertaglia L."/>
            <person name="Lami R."/>
            <person name="Charette S.J."/>
            <person name="Vincent A.T."/>
        </authorList>
    </citation>
    <scope>NUCLEOTIDE SEQUENCE [LARGE SCALE GENOMIC DNA]</scope>
    <source>
        <strain evidence="1 2">Y5S-7</strain>
        <plasmid evidence="1 2">pY5S7-1</plasmid>
    </source>
</reference>
<dbReference type="EMBL" id="CP145893">
    <property type="protein sequence ID" value="WWP24014.1"/>
    <property type="molecule type" value="Genomic_DNA"/>
</dbReference>
<name>A0ABD8B2N5_PAEAM</name>
<keyword evidence="1" id="KW-0614">Plasmid</keyword>